<dbReference type="InterPro" id="IPR029063">
    <property type="entry name" value="SAM-dependent_MTases_sf"/>
</dbReference>
<evidence type="ECO:0000256" key="9">
    <source>
        <dbReference type="RuleBase" id="RU003837"/>
    </source>
</evidence>
<dbReference type="PROSITE" id="PS51006">
    <property type="entry name" value="PABS_2"/>
    <property type="match status" value="1"/>
</dbReference>
<dbReference type="AlphaFoldDB" id="A0A7V5HMU5"/>
<keyword evidence="4 6" id="KW-0620">Polyamine biosynthesis</keyword>
<comment type="function">
    <text evidence="6">Catalyzes the irreversible transfer of a propylamine group from the amino donor S-adenosylmethioninamine (decarboxy-AdoMet) to putrescine (1,4-diaminobutane) to yield spermidine.</text>
</comment>
<evidence type="ECO:0000259" key="10">
    <source>
        <dbReference type="PROSITE" id="PS51006"/>
    </source>
</evidence>
<evidence type="ECO:0000313" key="11">
    <source>
        <dbReference type="EMBL" id="HHF52855.1"/>
    </source>
</evidence>
<dbReference type="GO" id="GO:0004766">
    <property type="term" value="F:spermidine synthase activity"/>
    <property type="evidence" value="ECO:0007669"/>
    <property type="project" value="UniProtKB-UniRule"/>
</dbReference>
<dbReference type="InterPro" id="IPR030373">
    <property type="entry name" value="PABS_CS"/>
</dbReference>
<dbReference type="GO" id="GO:0010487">
    <property type="term" value="F:thermospermine synthase activity"/>
    <property type="evidence" value="ECO:0007669"/>
    <property type="project" value="UniProtKB-EC"/>
</dbReference>
<gene>
    <name evidence="6" type="primary">speE</name>
    <name evidence="11" type="ORF">ENL43_00645</name>
</gene>
<dbReference type="HAMAP" id="MF_00198">
    <property type="entry name" value="Spermidine_synth"/>
    <property type="match status" value="1"/>
</dbReference>
<name>A0A7V5HMU5_UNCW3</name>
<comment type="similarity">
    <text evidence="1 6 8">Belongs to the spermidine/spermine synthase family.</text>
</comment>
<evidence type="ECO:0000256" key="7">
    <source>
        <dbReference type="PROSITE-ProRule" id="PRU00354"/>
    </source>
</evidence>
<dbReference type="EMBL" id="DRTX01000040">
    <property type="protein sequence ID" value="HHF52855.1"/>
    <property type="molecule type" value="Genomic_DNA"/>
</dbReference>
<dbReference type="InterPro" id="IPR030374">
    <property type="entry name" value="PABS"/>
</dbReference>
<dbReference type="NCBIfam" id="TIGR00417">
    <property type="entry name" value="speE"/>
    <property type="match status" value="1"/>
</dbReference>
<sequence>MEESSQLWYEEPFTEGLRFLYRVKSIIYRGRSKFQNIDILDLEAFGKTLFLDGKIQSAEIDEYIYHEALVHPAMLLHPEPKKVLILGGGEGATLREILKHPVEEVYMVDIDGELVEACRKYMPEWPNGAFEDKRTRLIIDDARNFVFETDKKFDVVISDLTEPLEEGPSKLLFTEEFYRKVKEILSHQGIIAVQSGSADPLYGFFFNSVYKTLKQIFPEVKQYLTFVFSFQMLWGFTLASKDLEINFENKETFYNRIKSRKIQLEYIDPEILPSLFVLPKYLDKLRDKGVIIKDEKPFIWEA</sequence>
<dbReference type="Pfam" id="PF01564">
    <property type="entry name" value="Spermine_synth"/>
    <property type="match status" value="1"/>
</dbReference>
<dbReference type="InterPro" id="IPR035246">
    <property type="entry name" value="Spermidine_synt_N"/>
</dbReference>
<protein>
    <recommendedName>
        <fullName evidence="6">Polyamine aminopropyltransferase</fullName>
    </recommendedName>
    <alternativeName>
        <fullName evidence="6">Putrescine aminopropyltransferase</fullName>
        <shortName evidence="6">PAPT</shortName>
    </alternativeName>
    <alternativeName>
        <fullName evidence="6">Spermidine synthase</fullName>
        <shortName evidence="6">SPDS</shortName>
        <shortName evidence="6">SPDSY</shortName>
        <ecNumber evidence="6">2.5.1.16</ecNumber>
    </alternativeName>
</protein>
<dbReference type="PANTHER" id="PTHR43317">
    <property type="entry name" value="THERMOSPERMINE SYNTHASE ACAULIS5"/>
    <property type="match status" value="1"/>
</dbReference>
<reference evidence="11" key="1">
    <citation type="journal article" date="2020" name="mSystems">
        <title>Genome- and Community-Level Interaction Insights into Carbon Utilization and Element Cycling Functions of Hydrothermarchaeota in Hydrothermal Sediment.</title>
        <authorList>
            <person name="Zhou Z."/>
            <person name="Liu Y."/>
            <person name="Xu W."/>
            <person name="Pan J."/>
            <person name="Luo Z.H."/>
            <person name="Li M."/>
        </authorList>
    </citation>
    <scope>NUCLEOTIDE SEQUENCE [LARGE SCALE GENOMIC DNA]</scope>
    <source>
        <strain evidence="11">HyVt-96</strain>
    </source>
</reference>
<comment type="pathway">
    <text evidence="6">Amine and polyamine biosynthesis; spermidine biosynthesis; spermidine from putrescine: step 1/1.</text>
</comment>
<evidence type="ECO:0000256" key="1">
    <source>
        <dbReference type="ARBA" id="ARBA00007867"/>
    </source>
</evidence>
<comment type="catalytic activity">
    <reaction evidence="6 9">
        <text>S-adenosyl 3-(methylsulfanyl)propylamine + putrescine = S-methyl-5'-thioadenosine + spermidine + H(+)</text>
        <dbReference type="Rhea" id="RHEA:12721"/>
        <dbReference type="ChEBI" id="CHEBI:15378"/>
        <dbReference type="ChEBI" id="CHEBI:17509"/>
        <dbReference type="ChEBI" id="CHEBI:57443"/>
        <dbReference type="ChEBI" id="CHEBI:57834"/>
        <dbReference type="ChEBI" id="CHEBI:326268"/>
        <dbReference type="EC" id="2.5.1.16"/>
    </reaction>
</comment>
<proteinExistence type="inferred from homology"/>
<dbReference type="InterPro" id="IPR037163">
    <property type="entry name" value="Spermidine_synt_N_sf"/>
</dbReference>
<dbReference type="Proteomes" id="UP000886050">
    <property type="component" value="Unassembled WGS sequence"/>
</dbReference>
<evidence type="ECO:0000256" key="6">
    <source>
        <dbReference type="HAMAP-Rule" id="MF_00198"/>
    </source>
</evidence>
<feature type="active site" description="Proton acceptor" evidence="6 7">
    <location>
        <position position="159"/>
    </location>
</feature>
<keyword evidence="2" id="KW-0963">Cytoplasm</keyword>
<keyword evidence="3 6" id="KW-0808">Transferase</keyword>
<dbReference type="PANTHER" id="PTHR43317:SF1">
    <property type="entry name" value="THERMOSPERMINE SYNTHASE ACAULIS5"/>
    <property type="match status" value="1"/>
</dbReference>
<comment type="caution">
    <text evidence="11">The sequence shown here is derived from an EMBL/GenBank/DDBJ whole genome shotgun (WGS) entry which is preliminary data.</text>
</comment>
<dbReference type="InterPro" id="IPR001045">
    <property type="entry name" value="Spermi_synthase"/>
</dbReference>
<evidence type="ECO:0000256" key="2">
    <source>
        <dbReference type="ARBA" id="ARBA00022490"/>
    </source>
</evidence>
<comment type="catalytic activity">
    <reaction evidence="5">
        <text>S-adenosyl 3-(methylsulfanyl)propylamine + spermidine = thermospermine + S-methyl-5'-thioadenosine + H(+)</text>
        <dbReference type="Rhea" id="RHEA:30515"/>
        <dbReference type="ChEBI" id="CHEBI:15378"/>
        <dbReference type="ChEBI" id="CHEBI:17509"/>
        <dbReference type="ChEBI" id="CHEBI:57443"/>
        <dbReference type="ChEBI" id="CHEBI:57834"/>
        <dbReference type="ChEBI" id="CHEBI:59903"/>
        <dbReference type="EC" id="2.5.1.79"/>
    </reaction>
</comment>
<dbReference type="Gene3D" id="3.40.50.150">
    <property type="entry name" value="Vaccinia Virus protein VP39"/>
    <property type="match status" value="1"/>
</dbReference>
<dbReference type="EC" id="2.5.1.16" evidence="6"/>
<evidence type="ECO:0000256" key="3">
    <source>
        <dbReference type="ARBA" id="ARBA00022679"/>
    </source>
</evidence>
<feature type="binding site" evidence="6">
    <location>
        <position position="66"/>
    </location>
    <ligand>
        <name>spermidine</name>
        <dbReference type="ChEBI" id="CHEBI:57834"/>
    </ligand>
</feature>
<feature type="binding site" evidence="6">
    <location>
        <begin position="141"/>
        <end position="142"/>
    </location>
    <ligand>
        <name>S-methyl-5'-thioadenosine</name>
        <dbReference type="ChEBI" id="CHEBI:17509"/>
    </ligand>
</feature>
<feature type="domain" description="PABS" evidence="10">
    <location>
        <begin position="6"/>
        <end position="241"/>
    </location>
</feature>
<dbReference type="FunFam" id="3.40.50.150:FF:000088">
    <property type="entry name" value="Polyamine aminopropyltransferase"/>
    <property type="match status" value="1"/>
</dbReference>
<comment type="subunit">
    <text evidence="6">Homodimer or homotetramer.</text>
</comment>
<evidence type="ECO:0000256" key="4">
    <source>
        <dbReference type="ARBA" id="ARBA00023115"/>
    </source>
</evidence>
<organism evidence="11">
    <name type="scientific">candidate division WOR-3 bacterium</name>
    <dbReference type="NCBI Taxonomy" id="2052148"/>
    <lineage>
        <taxon>Bacteria</taxon>
        <taxon>Bacteria division WOR-3</taxon>
    </lineage>
</organism>
<dbReference type="PROSITE" id="PS01330">
    <property type="entry name" value="PABS_1"/>
    <property type="match status" value="1"/>
</dbReference>
<dbReference type="GO" id="GO:0008295">
    <property type="term" value="P:spermidine biosynthetic process"/>
    <property type="evidence" value="ECO:0007669"/>
    <property type="project" value="UniProtKB-UniRule"/>
</dbReference>
<dbReference type="Pfam" id="PF17284">
    <property type="entry name" value="Spermine_synt_N"/>
    <property type="match status" value="1"/>
</dbReference>
<accession>A0A7V5HMU5</accession>
<dbReference type="Gene3D" id="2.30.140.10">
    <property type="entry name" value="Spermidine synthase, tetramerisation domain"/>
    <property type="match status" value="1"/>
</dbReference>
<keyword evidence="6 9" id="KW-0745">Spermidine biosynthesis</keyword>
<evidence type="ECO:0000256" key="8">
    <source>
        <dbReference type="RuleBase" id="RU003836"/>
    </source>
</evidence>
<feature type="binding site" evidence="6">
    <location>
        <position position="90"/>
    </location>
    <ligand>
        <name>spermidine</name>
        <dbReference type="ChEBI" id="CHEBI:57834"/>
    </ligand>
</feature>
<evidence type="ECO:0000256" key="5">
    <source>
        <dbReference type="ARBA" id="ARBA00048874"/>
    </source>
</evidence>
<dbReference type="UniPathway" id="UPA00248">
    <property type="reaction ID" value="UER00314"/>
</dbReference>
<feature type="binding site" evidence="6">
    <location>
        <position position="109"/>
    </location>
    <ligand>
        <name>S-methyl-5'-thioadenosine</name>
        <dbReference type="ChEBI" id="CHEBI:17509"/>
    </ligand>
</feature>
<dbReference type="NCBIfam" id="NF002010">
    <property type="entry name" value="PRK00811.1"/>
    <property type="match status" value="1"/>
</dbReference>
<feature type="binding site" evidence="6">
    <location>
        <position position="168"/>
    </location>
    <ligand>
        <name>S-methyl-5'-thioadenosine</name>
        <dbReference type="ChEBI" id="CHEBI:17509"/>
    </ligand>
</feature>
<comment type="caution">
    <text evidence="6">Lacks conserved residue(s) required for the propagation of feature annotation.</text>
</comment>
<feature type="binding site" evidence="6">
    <location>
        <position position="35"/>
    </location>
    <ligand>
        <name>S-methyl-5'-thioadenosine</name>
        <dbReference type="ChEBI" id="CHEBI:17509"/>
    </ligand>
</feature>
<dbReference type="SUPFAM" id="SSF53335">
    <property type="entry name" value="S-adenosyl-L-methionine-dependent methyltransferases"/>
    <property type="match status" value="1"/>
</dbReference>
<dbReference type="CDD" id="cd02440">
    <property type="entry name" value="AdoMet_MTases"/>
    <property type="match status" value="1"/>
</dbReference>